<dbReference type="AlphaFoldDB" id="A0A418VGL9"/>
<proteinExistence type="predicted"/>
<name>A0A418VGL9_9DEIO</name>
<evidence type="ECO:0000256" key="3">
    <source>
        <dbReference type="ARBA" id="ARBA00022764"/>
    </source>
</evidence>
<dbReference type="InterPro" id="IPR045584">
    <property type="entry name" value="Pilin-like"/>
</dbReference>
<dbReference type="EMBL" id="QYUJ01000006">
    <property type="protein sequence ID" value="RJF75276.1"/>
    <property type="molecule type" value="Genomic_DNA"/>
</dbReference>
<keyword evidence="5" id="KW-1133">Transmembrane helix</keyword>
<evidence type="ECO:0000313" key="6">
    <source>
        <dbReference type="EMBL" id="RJF75276.1"/>
    </source>
</evidence>
<organism evidence="6 7">
    <name type="scientific">Deinococcus cavernae</name>
    <dbReference type="NCBI Taxonomy" id="2320857"/>
    <lineage>
        <taxon>Bacteria</taxon>
        <taxon>Thermotogati</taxon>
        <taxon>Deinococcota</taxon>
        <taxon>Deinococci</taxon>
        <taxon>Deinococcales</taxon>
        <taxon>Deinococcaceae</taxon>
        <taxon>Deinococcus</taxon>
    </lineage>
</organism>
<keyword evidence="4" id="KW-0998">Cell outer membrane</keyword>
<accession>A0A418VGL9</accession>
<dbReference type="NCBIfam" id="TIGR02532">
    <property type="entry name" value="IV_pilin_GFxxxE"/>
    <property type="match status" value="1"/>
</dbReference>
<comment type="caution">
    <text evidence="6">The sequence shown here is derived from an EMBL/GenBank/DDBJ whole genome shotgun (WGS) entry which is preliminary data.</text>
</comment>
<feature type="transmembrane region" description="Helical" evidence="5">
    <location>
        <begin position="12"/>
        <end position="32"/>
    </location>
</feature>
<gene>
    <name evidence="6" type="ORF">D3875_01885</name>
</gene>
<keyword evidence="3" id="KW-0574">Periplasm</keyword>
<sequence length="149" mass="15670">MRRAYRQGFTIIEILVTIAIVAIMVTVSMYLLTGLRTSPKTRQTLGTSQATSQWFENATNAWLSPANFGNLSLLTAVPAVTGATWSAQACEVDTAATPANIKCGASVTSGTPSYDGGLTTTTKTVVRLNLAYTPTGGSAVTSSLEFAKR</sequence>
<evidence type="ECO:0000256" key="5">
    <source>
        <dbReference type="SAM" id="Phobius"/>
    </source>
</evidence>
<reference evidence="6 7" key="1">
    <citation type="submission" date="2018-09" db="EMBL/GenBank/DDBJ databases">
        <authorList>
            <person name="Zhu H."/>
        </authorList>
    </citation>
    <scope>NUCLEOTIDE SEQUENCE [LARGE SCALE GENOMIC DNA]</scope>
    <source>
        <strain evidence="6 7">K2S05-167</strain>
    </source>
</reference>
<keyword evidence="5" id="KW-0472">Membrane</keyword>
<protein>
    <submittedName>
        <fullName evidence="6">Type II secretion system protein</fullName>
    </submittedName>
</protein>
<evidence type="ECO:0000313" key="7">
    <source>
        <dbReference type="Proteomes" id="UP000286287"/>
    </source>
</evidence>
<keyword evidence="5" id="KW-0812">Transmembrane</keyword>
<dbReference type="Proteomes" id="UP000286287">
    <property type="component" value="Unassembled WGS sequence"/>
</dbReference>
<comment type="subcellular location">
    <subcellularLocation>
        <location evidence="1">Cell outer membrane</location>
        <topology evidence="1">Single-pass membrane protein</topology>
    </subcellularLocation>
    <subcellularLocation>
        <location evidence="2">Periplasm</location>
    </subcellularLocation>
</comment>
<dbReference type="Pfam" id="PF07963">
    <property type="entry name" value="N_methyl"/>
    <property type="match status" value="1"/>
</dbReference>
<keyword evidence="7" id="KW-1185">Reference proteome</keyword>
<evidence type="ECO:0000256" key="4">
    <source>
        <dbReference type="ARBA" id="ARBA00023237"/>
    </source>
</evidence>
<dbReference type="GO" id="GO:0009279">
    <property type="term" value="C:cell outer membrane"/>
    <property type="evidence" value="ECO:0007669"/>
    <property type="project" value="UniProtKB-SubCell"/>
</dbReference>
<evidence type="ECO:0000256" key="1">
    <source>
        <dbReference type="ARBA" id="ARBA00004203"/>
    </source>
</evidence>
<dbReference type="SUPFAM" id="SSF54523">
    <property type="entry name" value="Pili subunits"/>
    <property type="match status" value="1"/>
</dbReference>
<dbReference type="InterPro" id="IPR012902">
    <property type="entry name" value="N_methyl_site"/>
</dbReference>
<dbReference type="GO" id="GO:0042597">
    <property type="term" value="C:periplasmic space"/>
    <property type="evidence" value="ECO:0007669"/>
    <property type="project" value="UniProtKB-SubCell"/>
</dbReference>
<dbReference type="Gene3D" id="3.30.700.10">
    <property type="entry name" value="Glycoprotein, Type 4 Pilin"/>
    <property type="match status" value="1"/>
</dbReference>
<dbReference type="RefSeq" id="WP_119760562.1">
    <property type="nucleotide sequence ID" value="NZ_QYUJ01000006.1"/>
</dbReference>
<evidence type="ECO:0000256" key="2">
    <source>
        <dbReference type="ARBA" id="ARBA00004418"/>
    </source>
</evidence>